<accession>A0ABU7WRF0</accession>
<dbReference type="Proteomes" id="UP001348265">
    <property type="component" value="Unassembled WGS sequence"/>
</dbReference>
<dbReference type="InterPro" id="IPR002938">
    <property type="entry name" value="FAD-bd"/>
</dbReference>
<reference evidence="5 6" key="1">
    <citation type="submission" date="2023-08" db="EMBL/GenBank/DDBJ databases">
        <authorList>
            <person name="Sharma P."/>
            <person name="Verma V."/>
            <person name="Mohan M.K."/>
            <person name="Dubey A.K."/>
        </authorList>
    </citation>
    <scope>NUCLEOTIDE SEQUENCE [LARGE SCALE GENOMIC DNA]</scope>
    <source>
        <strain evidence="5 6">ADP4</strain>
    </source>
</reference>
<dbReference type="SUPFAM" id="SSF51905">
    <property type="entry name" value="FAD/NAD(P)-binding domain"/>
    <property type="match status" value="1"/>
</dbReference>
<proteinExistence type="predicted"/>
<comment type="caution">
    <text evidence="5">The sequence shown here is derived from an EMBL/GenBank/DDBJ whole genome shotgun (WGS) entry which is preliminary data.</text>
</comment>
<evidence type="ECO:0000313" key="6">
    <source>
        <dbReference type="Proteomes" id="UP001348265"/>
    </source>
</evidence>
<keyword evidence="6" id="KW-1185">Reference proteome</keyword>
<evidence type="ECO:0000256" key="1">
    <source>
        <dbReference type="ARBA" id="ARBA00001974"/>
    </source>
</evidence>
<dbReference type="GO" id="GO:0004497">
    <property type="term" value="F:monooxygenase activity"/>
    <property type="evidence" value="ECO:0007669"/>
    <property type="project" value="UniProtKB-KW"/>
</dbReference>
<evidence type="ECO:0000259" key="4">
    <source>
        <dbReference type="Pfam" id="PF01494"/>
    </source>
</evidence>
<evidence type="ECO:0000256" key="2">
    <source>
        <dbReference type="ARBA" id="ARBA00022630"/>
    </source>
</evidence>
<dbReference type="PANTHER" id="PTHR43004">
    <property type="entry name" value="TRK SYSTEM POTASSIUM UPTAKE PROTEIN"/>
    <property type="match status" value="1"/>
</dbReference>
<comment type="cofactor">
    <cofactor evidence="1">
        <name>FAD</name>
        <dbReference type="ChEBI" id="CHEBI:57692"/>
    </cofactor>
</comment>
<dbReference type="InterPro" id="IPR036188">
    <property type="entry name" value="FAD/NAD-bd_sf"/>
</dbReference>
<keyword evidence="5" id="KW-0560">Oxidoreductase</keyword>
<keyword evidence="5" id="KW-0503">Monooxygenase</keyword>
<dbReference type="PANTHER" id="PTHR43004:SF19">
    <property type="entry name" value="BINDING MONOOXYGENASE, PUTATIVE (JCVI)-RELATED"/>
    <property type="match status" value="1"/>
</dbReference>
<name>A0ABU7WRF0_9ACTN</name>
<dbReference type="RefSeq" id="WP_331786649.1">
    <property type="nucleotide sequence ID" value="NZ_JAVFKM010000005.1"/>
</dbReference>
<keyword evidence="3" id="KW-0274">FAD</keyword>
<evidence type="ECO:0000256" key="3">
    <source>
        <dbReference type="ARBA" id="ARBA00022827"/>
    </source>
</evidence>
<gene>
    <name evidence="5" type="ORF">RB636_12995</name>
</gene>
<dbReference type="Gene3D" id="3.30.70.2450">
    <property type="match status" value="1"/>
</dbReference>
<sequence length="507" mass="54693">MSESASVVIVGGGPTGMWLACELRLAGVRTVVLERDPEIDPHSRALTVHARTIETFALRNAHQDLLAEGGRIPSGHFAVLDDRLDFAELDTDFPYTLTIPQARTTELLQQRAVSLGADVRRGHKVTGCVDTGDTVTVSVDGPEGAYVLDAAYVVGCDGTRSEVRRCAGIEFEGTPSTALGVLGDVVLGDPPPGPVTSRWTTRGTFMLVPLSGGRHRIVAHSPEDLRDDWPGELTLEELRERVQRIAGTDYGMHDPSWLSRYSNTSRVARHYRKGRILLAGDAAHQHMPMGGVGLNVGVQDAMNLGWKLAATVRGRATDALLDTYHHERHPVGQDTIEHTQAQTAIMSVFSPQGAALRSLLGKLIVERPQFNDALAQRLSGLSVAYALPGQRHPLAGCRAPNLKLSDSAELFDLMRDGRPLLIDFGRVDGFASDRAAAPFDRYRCPQPVEQPRAAWADVSSALIRPDGYVAWASDDTDPAALTAGAANAVAALHDPRLAHVRLEGNPA</sequence>
<organism evidence="5 6">
    <name type="scientific">Streptomyces chrestomyceticus</name>
    <dbReference type="NCBI Taxonomy" id="68185"/>
    <lineage>
        <taxon>Bacteria</taxon>
        <taxon>Bacillati</taxon>
        <taxon>Actinomycetota</taxon>
        <taxon>Actinomycetes</taxon>
        <taxon>Kitasatosporales</taxon>
        <taxon>Streptomycetaceae</taxon>
        <taxon>Streptomyces</taxon>
    </lineage>
</organism>
<dbReference type="Pfam" id="PF21274">
    <property type="entry name" value="Rng_hyd_C"/>
    <property type="match status" value="1"/>
</dbReference>
<dbReference type="Gene3D" id="3.40.30.120">
    <property type="match status" value="1"/>
</dbReference>
<dbReference type="Gene3D" id="3.50.50.60">
    <property type="entry name" value="FAD/NAD(P)-binding domain"/>
    <property type="match status" value="1"/>
</dbReference>
<feature type="domain" description="FAD-binding" evidence="4">
    <location>
        <begin position="5"/>
        <end position="338"/>
    </location>
</feature>
<dbReference type="PRINTS" id="PR00420">
    <property type="entry name" value="RNGMNOXGNASE"/>
</dbReference>
<protein>
    <submittedName>
        <fullName evidence="5">FAD-dependent monooxygenase</fullName>
    </submittedName>
</protein>
<keyword evidence="2" id="KW-0285">Flavoprotein</keyword>
<evidence type="ECO:0000313" key="5">
    <source>
        <dbReference type="EMBL" id="MEF3114102.1"/>
    </source>
</evidence>
<dbReference type="InterPro" id="IPR050641">
    <property type="entry name" value="RIFMO-like"/>
</dbReference>
<dbReference type="Pfam" id="PF01494">
    <property type="entry name" value="FAD_binding_3"/>
    <property type="match status" value="1"/>
</dbReference>
<dbReference type="EMBL" id="JAVFKM010000005">
    <property type="protein sequence ID" value="MEF3114102.1"/>
    <property type="molecule type" value="Genomic_DNA"/>
</dbReference>